<organism evidence="1">
    <name type="scientific">Guillardia theta</name>
    <name type="common">Cryptophyte</name>
    <name type="synonym">Cryptomonas phi</name>
    <dbReference type="NCBI Taxonomy" id="55529"/>
    <lineage>
        <taxon>Eukaryota</taxon>
        <taxon>Cryptophyceae</taxon>
        <taxon>Pyrenomonadales</taxon>
        <taxon>Geminigeraceae</taxon>
        <taxon>Guillardia</taxon>
    </lineage>
</organism>
<name>A0A7S4P4Z9_GUITH</name>
<dbReference type="EMBL" id="HBKN01037057">
    <property type="protein sequence ID" value="CAE2323891.1"/>
    <property type="molecule type" value="Transcribed_RNA"/>
</dbReference>
<dbReference type="AlphaFoldDB" id="A0A7S4P4Z9"/>
<proteinExistence type="predicted"/>
<evidence type="ECO:0000313" key="1">
    <source>
        <dbReference type="EMBL" id="CAE2323891.1"/>
    </source>
</evidence>
<protein>
    <submittedName>
        <fullName evidence="1">Uncharacterized protein</fullName>
    </submittedName>
</protein>
<gene>
    <name evidence="1" type="ORF">GTHE00462_LOCUS29037</name>
</gene>
<sequence>MWRWKPSVWEDRGLVAHPSFQSLKGSAKLHKLEINARMMGQAGVEQGEATGAHKPLPVRNDLGGNRNFAEEFDLFMRRHGKRRTGRNREEPGRQKLQPITMRTRERALAATWAPISKAECGKAFDGNNSKKILLGVQLARNEMEAAAQARLAKNMRELRMFVEEFEMKERGGEKPLVLPAIKRDGKGNAPEVSLSCFPAGNLMTLQPWSSRQKKLTFDIDPVNRNIASQMEDNVRNIFQQLRDT</sequence>
<accession>A0A7S4P4Z9</accession>
<reference evidence="1" key="1">
    <citation type="submission" date="2021-01" db="EMBL/GenBank/DDBJ databases">
        <authorList>
            <person name="Corre E."/>
            <person name="Pelletier E."/>
            <person name="Niang G."/>
            <person name="Scheremetjew M."/>
            <person name="Finn R."/>
            <person name="Kale V."/>
            <person name="Holt S."/>
            <person name="Cochrane G."/>
            <person name="Meng A."/>
            <person name="Brown T."/>
            <person name="Cohen L."/>
        </authorList>
    </citation>
    <scope>NUCLEOTIDE SEQUENCE</scope>
    <source>
        <strain evidence="1">CCMP 2712</strain>
    </source>
</reference>